<evidence type="ECO:0000313" key="9">
    <source>
        <dbReference type="EMBL" id="SHF06670.1"/>
    </source>
</evidence>
<feature type="domain" description="4Fe-4S ferredoxin-type" evidence="8">
    <location>
        <begin position="450"/>
        <end position="482"/>
    </location>
</feature>
<dbReference type="InterPro" id="IPR051684">
    <property type="entry name" value="Electron_Trans/Redox"/>
</dbReference>
<dbReference type="AlphaFoldDB" id="A0A1M4YLL8"/>
<keyword evidence="7" id="KW-0812">Transmembrane</keyword>
<accession>A0A1M4YLL8</accession>
<proteinExistence type="predicted"/>
<organism evidence="9 10">
    <name type="scientific">Bacteroides luti</name>
    <dbReference type="NCBI Taxonomy" id="1297750"/>
    <lineage>
        <taxon>Bacteria</taxon>
        <taxon>Pseudomonadati</taxon>
        <taxon>Bacteroidota</taxon>
        <taxon>Bacteroidia</taxon>
        <taxon>Bacteroidales</taxon>
        <taxon>Bacteroidaceae</taxon>
        <taxon>Bacteroides</taxon>
    </lineage>
</organism>
<feature type="domain" description="4Fe-4S ferredoxin-type" evidence="8">
    <location>
        <begin position="246"/>
        <end position="272"/>
    </location>
</feature>
<evidence type="ECO:0000256" key="5">
    <source>
        <dbReference type="ARBA" id="ARBA00023004"/>
    </source>
</evidence>
<evidence type="ECO:0000256" key="1">
    <source>
        <dbReference type="ARBA" id="ARBA00022448"/>
    </source>
</evidence>
<dbReference type="CDD" id="cd16373">
    <property type="entry name" value="DMSOR_beta_like"/>
    <property type="match status" value="1"/>
</dbReference>
<dbReference type="PROSITE" id="PS51379">
    <property type="entry name" value="4FE4S_FER_2"/>
    <property type="match status" value="6"/>
</dbReference>
<dbReference type="Pfam" id="PF12838">
    <property type="entry name" value="Fer4_7"/>
    <property type="match status" value="1"/>
</dbReference>
<keyword evidence="3" id="KW-0479">Metal-binding</keyword>
<dbReference type="GO" id="GO:0005886">
    <property type="term" value="C:plasma membrane"/>
    <property type="evidence" value="ECO:0007669"/>
    <property type="project" value="TreeGrafter"/>
</dbReference>
<dbReference type="GO" id="GO:0051539">
    <property type="term" value="F:4 iron, 4 sulfur cluster binding"/>
    <property type="evidence" value="ECO:0007669"/>
    <property type="project" value="UniProtKB-KW"/>
</dbReference>
<keyword evidence="6" id="KW-0411">Iron-sulfur</keyword>
<feature type="transmembrane region" description="Helical" evidence="7">
    <location>
        <begin position="167"/>
        <end position="188"/>
    </location>
</feature>
<dbReference type="GO" id="GO:0046872">
    <property type="term" value="F:metal ion binding"/>
    <property type="evidence" value="ECO:0007669"/>
    <property type="project" value="UniProtKB-KW"/>
</dbReference>
<keyword evidence="4" id="KW-0249">Electron transport</keyword>
<feature type="domain" description="4Fe-4S ferredoxin-type" evidence="8">
    <location>
        <begin position="416"/>
        <end position="445"/>
    </location>
</feature>
<dbReference type="SUPFAM" id="SSF54862">
    <property type="entry name" value="4Fe-4S ferredoxins"/>
    <property type="match status" value="2"/>
</dbReference>
<evidence type="ECO:0000256" key="2">
    <source>
        <dbReference type="ARBA" id="ARBA00022485"/>
    </source>
</evidence>
<feature type="transmembrane region" description="Helical" evidence="7">
    <location>
        <begin position="101"/>
        <end position="125"/>
    </location>
</feature>
<evidence type="ECO:0000256" key="7">
    <source>
        <dbReference type="SAM" id="Phobius"/>
    </source>
</evidence>
<evidence type="ECO:0000256" key="6">
    <source>
        <dbReference type="ARBA" id="ARBA00023014"/>
    </source>
</evidence>
<dbReference type="Pfam" id="PF12801">
    <property type="entry name" value="Fer4_5"/>
    <property type="match status" value="2"/>
</dbReference>
<keyword evidence="7" id="KW-0472">Membrane</keyword>
<feature type="transmembrane region" description="Helical" evidence="7">
    <location>
        <begin position="7"/>
        <end position="28"/>
    </location>
</feature>
<feature type="domain" description="4Fe-4S ferredoxin-type" evidence="8">
    <location>
        <begin position="330"/>
        <end position="361"/>
    </location>
</feature>
<feature type="domain" description="4Fe-4S ferredoxin-type" evidence="8">
    <location>
        <begin position="369"/>
        <end position="402"/>
    </location>
</feature>
<feature type="transmembrane region" description="Helical" evidence="7">
    <location>
        <begin position="40"/>
        <end position="62"/>
    </location>
</feature>
<dbReference type="FunFam" id="3.30.70.20:FF:000046">
    <property type="entry name" value="Periplasmic [Fe] hydrogenase large subunit"/>
    <property type="match status" value="1"/>
</dbReference>
<keyword evidence="2" id="KW-0004">4Fe-4S</keyword>
<sequence>MLRKTRIAIALIMLSLITFYFIDFAGIAPHKLKLLTTIQLVPALLALNIGALIFLFLLTFLFGRVYCSAICPLGIWQDVLETFSKFFTKRKKYKYLKPKNYLRYSILIGVVIAFFAGFTFLLSLLEPYSIFGRMASSLFRPVYLYGNNQLAGVLGHFNNYSLYVVEIVIRSVFSFVIASISLLIVSFLAYKYGRLYCNTICPVGSLLGLISKYSIFKIRIDENTCNSCGACAAKCKSSCIDSKEHQIDHSRCVGCFNCLPVCKKKAIKFTYAFASTSAKQDSKPNDSRRMFLSITGAGLITVPLLKAQNAMASLSKNKPYKKQHPLSPPGSVSADNLLKHCTACHLCVSRCPSHVLKPAFTEYGLGGIMQPMMSFEKGFCNYDCTVCSNTCPNGAILPLTKEEKHLTQMGRVVFTMENCIVYNEETDCGACSEHCPTQAVKMVDYKDGLTIPSVNPDICVGCGGCEYVCPATPFKAINVEGNVVQLKAKPFKDEKNKDVKVDSFGF</sequence>
<keyword evidence="10" id="KW-1185">Reference proteome</keyword>
<evidence type="ECO:0000256" key="4">
    <source>
        <dbReference type="ARBA" id="ARBA00022982"/>
    </source>
</evidence>
<dbReference type="STRING" id="1297750.SAMN05444405_10520"/>
<dbReference type="InterPro" id="IPR017896">
    <property type="entry name" value="4Fe4S_Fe-S-bd"/>
</dbReference>
<dbReference type="PANTHER" id="PTHR30176:SF3">
    <property type="entry name" value="FERREDOXIN-TYPE PROTEIN NAPH"/>
    <property type="match status" value="1"/>
</dbReference>
<keyword evidence="1" id="KW-0813">Transport</keyword>
<feature type="domain" description="4Fe-4S ferredoxin-type" evidence="8">
    <location>
        <begin position="216"/>
        <end position="245"/>
    </location>
</feature>
<dbReference type="Proteomes" id="UP000184509">
    <property type="component" value="Unassembled WGS sequence"/>
</dbReference>
<dbReference type="PANTHER" id="PTHR30176">
    <property type="entry name" value="FERREDOXIN-TYPE PROTEIN NAPH"/>
    <property type="match status" value="1"/>
</dbReference>
<dbReference type="Gene3D" id="3.30.70.20">
    <property type="match status" value="3"/>
</dbReference>
<keyword evidence="5" id="KW-0408">Iron</keyword>
<evidence type="ECO:0000313" key="10">
    <source>
        <dbReference type="Proteomes" id="UP000184509"/>
    </source>
</evidence>
<reference evidence="9 10" key="1">
    <citation type="submission" date="2016-11" db="EMBL/GenBank/DDBJ databases">
        <authorList>
            <person name="Jaros S."/>
            <person name="Januszkiewicz K."/>
            <person name="Wedrychowicz H."/>
        </authorList>
    </citation>
    <scope>NUCLEOTIDE SEQUENCE [LARGE SCALE GENOMIC DNA]</scope>
    <source>
        <strain evidence="9 10">DSM 26991</strain>
    </source>
</reference>
<dbReference type="InterPro" id="IPR017900">
    <property type="entry name" value="4Fe4S_Fe_S_CS"/>
</dbReference>
<gene>
    <name evidence="9" type="ORF">SAMN05444405_10520</name>
</gene>
<protein>
    <submittedName>
        <fullName evidence="9">4Fe-4S binding domain-containing protein</fullName>
    </submittedName>
</protein>
<dbReference type="EMBL" id="FQTV01000005">
    <property type="protein sequence ID" value="SHF06670.1"/>
    <property type="molecule type" value="Genomic_DNA"/>
</dbReference>
<evidence type="ECO:0000259" key="8">
    <source>
        <dbReference type="PROSITE" id="PS51379"/>
    </source>
</evidence>
<dbReference type="Pfam" id="PF13183">
    <property type="entry name" value="Fer4_8"/>
    <property type="match status" value="1"/>
</dbReference>
<dbReference type="PROSITE" id="PS00198">
    <property type="entry name" value="4FE4S_FER_1"/>
    <property type="match status" value="2"/>
</dbReference>
<name>A0A1M4YLL8_9BACE</name>
<dbReference type="OrthoDB" id="9810688at2"/>
<dbReference type="RefSeq" id="WP_073400128.1">
    <property type="nucleotide sequence ID" value="NZ_FQTV01000005.1"/>
</dbReference>
<evidence type="ECO:0000256" key="3">
    <source>
        <dbReference type="ARBA" id="ARBA00022723"/>
    </source>
</evidence>
<keyword evidence="7" id="KW-1133">Transmembrane helix</keyword>